<dbReference type="Pfam" id="PF01037">
    <property type="entry name" value="AsnC_trans_reg"/>
    <property type="match status" value="1"/>
</dbReference>
<keyword evidence="6" id="KW-1185">Reference proteome</keyword>
<dbReference type="EMBL" id="CP030850">
    <property type="protein sequence ID" value="AXE21219.1"/>
    <property type="molecule type" value="Genomic_DNA"/>
</dbReference>
<dbReference type="InterPro" id="IPR019887">
    <property type="entry name" value="Tscrpt_reg_AsnC/Lrp_C"/>
</dbReference>
<dbReference type="GO" id="GO:0043565">
    <property type="term" value="F:sequence-specific DNA binding"/>
    <property type="evidence" value="ECO:0007669"/>
    <property type="project" value="InterPro"/>
</dbReference>
<evidence type="ECO:0000259" key="4">
    <source>
        <dbReference type="PROSITE" id="PS50956"/>
    </source>
</evidence>
<evidence type="ECO:0000313" key="5">
    <source>
        <dbReference type="EMBL" id="AXE21219.1"/>
    </source>
</evidence>
<sequence length="153" mass="17586">MLKLDTTDRGILRYLQQNALLTTKELALQLNLSYTPVYERVRKLEREGIIKKYVALVNREGIGKNLVAFCNVSLKEHSRANGEKFVSAVMTFEEVMECYNISGEYDFMLKVVVNDMPEYQRFLMEKLGALDSIGNTHSIFVMSEIKHETALKV</sequence>
<dbReference type="PROSITE" id="PS50956">
    <property type="entry name" value="HTH_ASNC_2"/>
    <property type="match status" value="1"/>
</dbReference>
<dbReference type="GO" id="GO:0005829">
    <property type="term" value="C:cytosol"/>
    <property type="evidence" value="ECO:0007669"/>
    <property type="project" value="TreeGrafter"/>
</dbReference>
<dbReference type="InterPro" id="IPR036390">
    <property type="entry name" value="WH_DNA-bd_sf"/>
</dbReference>
<dbReference type="InterPro" id="IPR000485">
    <property type="entry name" value="AsnC-type_HTH_dom"/>
</dbReference>
<dbReference type="GO" id="GO:0043200">
    <property type="term" value="P:response to amino acid"/>
    <property type="evidence" value="ECO:0007669"/>
    <property type="project" value="TreeGrafter"/>
</dbReference>
<evidence type="ECO:0000256" key="2">
    <source>
        <dbReference type="ARBA" id="ARBA00023125"/>
    </source>
</evidence>
<dbReference type="Gene3D" id="1.10.10.10">
    <property type="entry name" value="Winged helix-like DNA-binding domain superfamily/Winged helix DNA-binding domain"/>
    <property type="match status" value="1"/>
</dbReference>
<dbReference type="Proteomes" id="UP000251993">
    <property type="component" value="Chromosome"/>
</dbReference>
<accession>A0A344TRE8</accession>
<dbReference type="RefSeq" id="WP_114069980.1">
    <property type="nucleotide sequence ID" value="NZ_CP030850.1"/>
</dbReference>
<dbReference type="SUPFAM" id="SSF46785">
    <property type="entry name" value="Winged helix' DNA-binding domain"/>
    <property type="match status" value="1"/>
</dbReference>
<evidence type="ECO:0000256" key="3">
    <source>
        <dbReference type="ARBA" id="ARBA00023163"/>
    </source>
</evidence>
<dbReference type="Pfam" id="PF13412">
    <property type="entry name" value="HTH_24"/>
    <property type="match status" value="1"/>
</dbReference>
<keyword evidence="2" id="KW-0238">DNA-binding</keyword>
<dbReference type="InterPro" id="IPR011008">
    <property type="entry name" value="Dimeric_a/b-barrel"/>
</dbReference>
<feature type="domain" description="HTH asnC-type" evidence="4">
    <location>
        <begin position="4"/>
        <end position="65"/>
    </location>
</feature>
<organism evidence="5 6">
    <name type="scientific">Runella rosea</name>
    <dbReference type="NCBI Taxonomy" id="2259595"/>
    <lineage>
        <taxon>Bacteria</taxon>
        <taxon>Pseudomonadati</taxon>
        <taxon>Bacteroidota</taxon>
        <taxon>Cytophagia</taxon>
        <taxon>Cytophagales</taxon>
        <taxon>Spirosomataceae</taxon>
        <taxon>Runella</taxon>
    </lineage>
</organism>
<gene>
    <name evidence="5" type="ORF">DR864_27500</name>
</gene>
<keyword evidence="1" id="KW-0805">Transcription regulation</keyword>
<dbReference type="InterPro" id="IPR019888">
    <property type="entry name" value="Tscrpt_reg_AsnC-like"/>
</dbReference>
<dbReference type="SMART" id="SM00344">
    <property type="entry name" value="HTH_ASNC"/>
    <property type="match status" value="1"/>
</dbReference>
<evidence type="ECO:0000256" key="1">
    <source>
        <dbReference type="ARBA" id="ARBA00023015"/>
    </source>
</evidence>
<dbReference type="PROSITE" id="PS00519">
    <property type="entry name" value="HTH_ASNC_1"/>
    <property type="match status" value="1"/>
</dbReference>
<dbReference type="InterPro" id="IPR036388">
    <property type="entry name" value="WH-like_DNA-bd_sf"/>
</dbReference>
<keyword evidence="3" id="KW-0804">Transcription</keyword>
<evidence type="ECO:0000313" key="6">
    <source>
        <dbReference type="Proteomes" id="UP000251993"/>
    </source>
</evidence>
<dbReference type="PRINTS" id="PR00033">
    <property type="entry name" value="HTHASNC"/>
</dbReference>
<dbReference type="KEGG" id="run:DR864_27500"/>
<dbReference type="Gene3D" id="3.30.70.920">
    <property type="match status" value="1"/>
</dbReference>
<proteinExistence type="predicted"/>
<dbReference type="PANTHER" id="PTHR30154">
    <property type="entry name" value="LEUCINE-RESPONSIVE REGULATORY PROTEIN"/>
    <property type="match status" value="1"/>
</dbReference>
<reference evidence="5 6" key="1">
    <citation type="submission" date="2018-07" db="EMBL/GenBank/DDBJ databases">
        <title>Genome sequencing of Runella.</title>
        <authorList>
            <person name="Baek M.-G."/>
            <person name="Yi H."/>
        </authorList>
    </citation>
    <scope>NUCLEOTIDE SEQUENCE [LARGE SCALE GENOMIC DNA]</scope>
    <source>
        <strain evidence="5 6">HYN0085</strain>
    </source>
</reference>
<dbReference type="InterPro" id="IPR019885">
    <property type="entry name" value="Tscrpt_reg_HTH_AsnC-type_CS"/>
</dbReference>
<dbReference type="PANTHER" id="PTHR30154:SF34">
    <property type="entry name" value="TRANSCRIPTIONAL REGULATOR AZLB"/>
    <property type="match status" value="1"/>
</dbReference>
<protein>
    <submittedName>
        <fullName evidence="5">AsnC family transcriptional regulator</fullName>
    </submittedName>
</protein>
<dbReference type="GO" id="GO:0006355">
    <property type="term" value="P:regulation of DNA-templated transcription"/>
    <property type="evidence" value="ECO:0007669"/>
    <property type="project" value="UniProtKB-ARBA"/>
</dbReference>
<dbReference type="CDD" id="cd00090">
    <property type="entry name" value="HTH_ARSR"/>
    <property type="match status" value="1"/>
</dbReference>
<name>A0A344TRE8_9BACT</name>
<dbReference type="AlphaFoldDB" id="A0A344TRE8"/>
<dbReference type="InterPro" id="IPR011991">
    <property type="entry name" value="ArsR-like_HTH"/>
</dbReference>
<dbReference type="SUPFAM" id="SSF54909">
    <property type="entry name" value="Dimeric alpha+beta barrel"/>
    <property type="match status" value="1"/>
</dbReference>
<dbReference type="OrthoDB" id="9800326at2"/>